<dbReference type="InterPro" id="IPR041720">
    <property type="entry name" value="FbaB-like"/>
</dbReference>
<protein>
    <submittedName>
        <fullName evidence="1">2-amino-3,7-dideoxy-D-threo-hept-6-ulosonate synthase</fullName>
    </submittedName>
</protein>
<dbReference type="PANTHER" id="PTHR47916:SF1">
    <property type="entry name" value="3-HYDROXY-5-PHOSPHONOOXYPENTANE-2,4-DIONE THIOLASE"/>
    <property type="match status" value="1"/>
</dbReference>
<dbReference type="GO" id="GO:0004332">
    <property type="term" value="F:fructose-bisphosphate aldolase activity"/>
    <property type="evidence" value="ECO:0007669"/>
    <property type="project" value="InterPro"/>
</dbReference>
<dbReference type="CDD" id="cd00958">
    <property type="entry name" value="DhnA"/>
    <property type="match status" value="1"/>
</dbReference>
<dbReference type="Proteomes" id="UP001221217">
    <property type="component" value="Unassembled WGS sequence"/>
</dbReference>
<dbReference type="InterPro" id="IPR013785">
    <property type="entry name" value="Aldolase_TIM"/>
</dbReference>
<reference evidence="1 2" key="1">
    <citation type="submission" date="2022-12" db="EMBL/GenBank/DDBJ databases">
        <title>Metagenome assembled genome from gulf of manar.</title>
        <authorList>
            <person name="Kohli P."/>
            <person name="Pk S."/>
            <person name="Venkata Ramana C."/>
            <person name="Sasikala C."/>
        </authorList>
    </citation>
    <scope>NUCLEOTIDE SEQUENCE [LARGE SCALE GENOMIC DNA]</scope>
    <source>
        <strain evidence="1">JB008</strain>
    </source>
</reference>
<organism evidence="1 2">
    <name type="scientific">Candidatus Thalassospirochaeta sargassi</name>
    <dbReference type="NCBI Taxonomy" id="3119039"/>
    <lineage>
        <taxon>Bacteria</taxon>
        <taxon>Pseudomonadati</taxon>
        <taxon>Spirochaetota</taxon>
        <taxon>Spirochaetia</taxon>
        <taxon>Spirochaetales</taxon>
        <taxon>Spirochaetaceae</taxon>
        <taxon>Candidatus Thalassospirochaeta</taxon>
    </lineage>
</organism>
<evidence type="ECO:0000313" key="2">
    <source>
        <dbReference type="Proteomes" id="UP001221217"/>
    </source>
</evidence>
<name>A0AAJ1IEC0_9SPIO</name>
<dbReference type="InterPro" id="IPR002915">
    <property type="entry name" value="DeoC/FbaB/LacD_aldolase"/>
</dbReference>
<dbReference type="PIRSF" id="PIRSF038992">
    <property type="entry name" value="Aldolase_Ia"/>
    <property type="match status" value="1"/>
</dbReference>
<dbReference type="SUPFAM" id="SSF51569">
    <property type="entry name" value="Aldolase"/>
    <property type="match status" value="1"/>
</dbReference>
<dbReference type="Pfam" id="PF01791">
    <property type="entry name" value="DeoC"/>
    <property type="match status" value="1"/>
</dbReference>
<dbReference type="InterPro" id="IPR050456">
    <property type="entry name" value="DeoC/FbaB_aldolase"/>
</dbReference>
<dbReference type="PANTHER" id="PTHR47916">
    <property type="entry name" value="FRUCTOSE-BISPHOSPHATE ALDOLASE CLASS 1"/>
    <property type="match status" value="1"/>
</dbReference>
<sequence>MNTGKTIRINNIFSKDDGKTVIVAIDHGGIAGPMKGINEPAKLIQACVDGGADTVLTTRGFIRAAEGSFDRSLGIILRLTGGFTVFGGKFEEEVITSVKTALKTGSAGVAVTVKFGHEREGHFTQQASLIADSCEDWGLPLMIEAMARGNGFDGKPLKSTDSAGIKLASRAAAEIGADMVKTYYTGNPDSFAEVVEGCMVPVVILGGAKTDSIRDVFSDVYYSIQAGGSGIAIGRNIWQHENTQAMVEAMCGIVHEGWSVDQAMAHI</sequence>
<proteinExistence type="predicted"/>
<dbReference type="Gene3D" id="3.20.20.70">
    <property type="entry name" value="Aldolase class I"/>
    <property type="match status" value="1"/>
</dbReference>
<accession>A0AAJ1IEC0</accession>
<comment type="caution">
    <text evidence="1">The sequence shown here is derived from an EMBL/GenBank/DDBJ whole genome shotgun (WGS) entry which is preliminary data.</text>
</comment>
<dbReference type="SMART" id="SM01133">
    <property type="entry name" value="DeoC"/>
    <property type="match status" value="1"/>
</dbReference>
<evidence type="ECO:0000313" key="1">
    <source>
        <dbReference type="EMBL" id="MDC7226599.1"/>
    </source>
</evidence>
<dbReference type="EMBL" id="JAQQAL010000014">
    <property type="protein sequence ID" value="MDC7226599.1"/>
    <property type="molecule type" value="Genomic_DNA"/>
</dbReference>
<dbReference type="AlphaFoldDB" id="A0AAJ1IEC0"/>
<dbReference type="NCBIfam" id="NF005556">
    <property type="entry name" value="PRK07226.1"/>
    <property type="match status" value="1"/>
</dbReference>
<gene>
    <name evidence="1" type="ORF">PQJ61_07520</name>
</gene>